<accession>A0A1X2AQW6</accession>
<feature type="compositionally biased region" description="Low complexity" evidence="1">
    <location>
        <begin position="1"/>
        <end position="17"/>
    </location>
</feature>
<dbReference type="RefSeq" id="WP_085243797.1">
    <property type="nucleotide sequence ID" value="NZ_LQPN01000006.1"/>
</dbReference>
<feature type="compositionally biased region" description="Pro residues" evidence="1">
    <location>
        <begin position="96"/>
        <end position="113"/>
    </location>
</feature>
<dbReference type="OrthoDB" id="4764860at2"/>
<evidence type="ECO:0000313" key="4">
    <source>
        <dbReference type="Proteomes" id="UP000193285"/>
    </source>
</evidence>
<evidence type="ECO:0000313" key="3">
    <source>
        <dbReference type="EMBL" id="ORW53808.1"/>
    </source>
</evidence>
<dbReference type="EMBL" id="LQPN01000006">
    <property type="protein sequence ID" value="ORW53808.1"/>
    <property type="molecule type" value="Genomic_DNA"/>
</dbReference>
<keyword evidence="2" id="KW-0812">Transmembrane</keyword>
<organism evidence="3 4">
    <name type="scientific">Mycobacterium paraense</name>
    <dbReference type="NCBI Taxonomy" id="767916"/>
    <lineage>
        <taxon>Bacteria</taxon>
        <taxon>Bacillati</taxon>
        <taxon>Actinomycetota</taxon>
        <taxon>Actinomycetes</taxon>
        <taxon>Mycobacteriales</taxon>
        <taxon>Mycobacteriaceae</taxon>
        <taxon>Mycobacterium</taxon>
        <taxon>Mycobacterium simiae complex</taxon>
    </lineage>
</organism>
<feature type="region of interest" description="Disordered" evidence="1">
    <location>
        <begin position="1"/>
        <end position="21"/>
    </location>
</feature>
<keyword evidence="2" id="KW-1133">Transmembrane helix</keyword>
<proteinExistence type="predicted"/>
<name>A0A1X2AQW6_9MYCO</name>
<evidence type="ECO:0000256" key="1">
    <source>
        <dbReference type="SAM" id="MobiDB-lite"/>
    </source>
</evidence>
<reference evidence="3 4" key="1">
    <citation type="journal article" date="2015" name="Emerg. Microbes Infect.">
        <title>Characterization of 17 strains belonging to the Mycobacterium simiae complex and description of Mycobacterium paraense sp. nov.</title>
        <authorList>
            <person name="Fusco da Costa A.R."/>
            <person name="Fedrizzi T."/>
            <person name="Lopes M.L."/>
            <person name="Pecorari M."/>
            <person name="Oliveira da Costa W.L."/>
            <person name="Giacobazzi E."/>
            <person name="da Costa Bahia J.R."/>
            <person name="De Sanctis V."/>
            <person name="Batista Lima K.V."/>
            <person name="Bertorelli R."/>
            <person name="Grottola A."/>
            <person name="Fabio A."/>
            <person name="Mariottini A."/>
            <person name="Ferretti P."/>
            <person name="Di Leva F."/>
            <person name="Fregni Serpini G."/>
            <person name="Tagliazucchi S."/>
            <person name="Rumpianesi F."/>
            <person name="Jousson O."/>
            <person name="Segata N."/>
            <person name="Tortoli E."/>
        </authorList>
    </citation>
    <scope>NUCLEOTIDE SEQUENCE [LARGE SCALE GENOMIC DNA]</scope>
    <source>
        <strain evidence="3 4">IEC33</strain>
    </source>
</reference>
<dbReference type="Proteomes" id="UP000193285">
    <property type="component" value="Unassembled WGS sequence"/>
</dbReference>
<feature type="region of interest" description="Disordered" evidence="1">
    <location>
        <begin position="92"/>
        <end position="113"/>
    </location>
</feature>
<sequence length="113" mass="11870">MTETPEPTIEPTTVTGPPRHDYRYGASSRLGQAAAWVVIVAGTLFVVSVILFWGLLFGWSSGSHYGWYRGYYGGHSGGCPMMGPGGMGGMMGPGGMMPPPQTPSAPTPPTPRP</sequence>
<evidence type="ECO:0008006" key="5">
    <source>
        <dbReference type="Google" id="ProtNLM"/>
    </source>
</evidence>
<dbReference type="AlphaFoldDB" id="A0A1X2AQW6"/>
<comment type="caution">
    <text evidence="3">The sequence shown here is derived from an EMBL/GenBank/DDBJ whole genome shotgun (WGS) entry which is preliminary data.</text>
</comment>
<protein>
    <recommendedName>
        <fullName evidence="5">Proline rich protein</fullName>
    </recommendedName>
</protein>
<evidence type="ECO:0000256" key="2">
    <source>
        <dbReference type="SAM" id="Phobius"/>
    </source>
</evidence>
<feature type="transmembrane region" description="Helical" evidence="2">
    <location>
        <begin position="33"/>
        <end position="59"/>
    </location>
</feature>
<keyword evidence="2" id="KW-0472">Membrane</keyword>
<gene>
    <name evidence="3" type="ORF">AWB90_01505</name>
</gene>